<evidence type="ECO:0000313" key="24">
    <source>
        <dbReference type="Proteomes" id="UP000310032"/>
    </source>
</evidence>
<evidence type="ECO:0000313" key="23">
    <source>
        <dbReference type="Proteomes" id="UP000284660"/>
    </source>
</evidence>
<reference evidence="17 25" key="6">
    <citation type="submission" date="2019-07" db="EMBL/GenBank/DDBJ databases">
        <title>Genome sequencing of Parabacteroides distasonis iSURF_7.</title>
        <authorList>
            <person name="Degefu H.N."/>
            <person name="Ruoff K.L."/>
            <person name="Price C.E."/>
            <person name="Valls R.A."/>
            <person name="O'Toole G.A."/>
        </authorList>
    </citation>
    <scope>NUCLEOTIDE SEQUENCE [LARGE SCALE GENOMIC DNA]</scope>
    <source>
        <strain evidence="17 25">CFPLTA003_1B</strain>
    </source>
</reference>
<dbReference type="Proteomes" id="UP000315827">
    <property type="component" value="Unassembled WGS sequence"/>
</dbReference>
<evidence type="ECO:0000313" key="16">
    <source>
        <dbReference type="EMBL" id="TGY63807.1"/>
    </source>
</evidence>
<dbReference type="Proteomes" id="UP000310032">
    <property type="component" value="Unassembled WGS sequence"/>
</dbReference>
<evidence type="ECO:0000313" key="13">
    <source>
        <dbReference type="EMBL" id="QJE27388.1"/>
    </source>
</evidence>
<reference evidence="5" key="9">
    <citation type="submission" date="2023-01" db="EMBL/GenBank/DDBJ databases">
        <title>Human gut microbiome strain richness.</title>
        <authorList>
            <person name="Chen-Liaw A."/>
        </authorList>
    </citation>
    <scope>NUCLEOTIDE SEQUENCE</scope>
    <source>
        <strain evidence="5">RTP21484st1_E5_RTP21484_190118</strain>
    </source>
</reference>
<evidence type="ECO:0000313" key="1">
    <source>
        <dbReference type="EMBL" id="CUM80592.1"/>
    </source>
</evidence>
<evidence type="ECO:0000313" key="6">
    <source>
        <dbReference type="EMBL" id="MRY59537.1"/>
    </source>
</evidence>
<dbReference type="EMBL" id="WKMC01000001">
    <property type="protein sequence ID" value="MRZ49286.1"/>
    <property type="molecule type" value="Genomic_DNA"/>
</dbReference>
<dbReference type="EMBL" id="WKMY01000001">
    <property type="protein sequence ID" value="MRY91928.1"/>
    <property type="molecule type" value="Genomic_DNA"/>
</dbReference>
<dbReference type="EMBL" id="RAYI01000001">
    <property type="protein sequence ID" value="RLT75315.1"/>
    <property type="molecule type" value="Genomic_DNA"/>
</dbReference>
<dbReference type="EMBL" id="JAJCNI010000001">
    <property type="protein sequence ID" value="MCB6516489.1"/>
    <property type="molecule type" value="Genomic_DNA"/>
</dbReference>
<evidence type="ECO:0000313" key="5">
    <source>
        <dbReference type="EMBL" id="MDB9003457.1"/>
    </source>
</evidence>
<dbReference type="Proteomes" id="UP000461276">
    <property type="component" value="Unassembled WGS sequence"/>
</dbReference>
<evidence type="ECO:0000313" key="22">
    <source>
        <dbReference type="Proteomes" id="UP000278164"/>
    </source>
</evidence>
<dbReference type="Proteomes" id="UP000450599">
    <property type="component" value="Unassembled WGS sequence"/>
</dbReference>
<evidence type="ECO:0000313" key="3">
    <source>
        <dbReference type="EMBL" id="CUP66087.1"/>
    </source>
</evidence>
<gene>
    <name evidence="15" type="ORF">D7V78_02070</name>
    <name evidence="14" type="ORF">DW782_03385</name>
    <name evidence="16" type="ORF">E5342_00180</name>
    <name evidence="2" type="ORF">ERS852380_02879</name>
    <name evidence="1" type="ORF">ERS852429_00661</name>
    <name evidence="3" type="ORF">ERS852560_00525</name>
    <name evidence="17" type="ORF">FSA05_08280</name>
    <name evidence="9" type="ORF">GKD54_19370</name>
    <name evidence="7" type="ORF">GKD58_19615</name>
    <name evidence="6" type="ORF">GKD59_16795</name>
    <name evidence="10" type="ORF">GKD66_03310</name>
    <name evidence="8" type="ORF">GKD67_01455</name>
    <name evidence="11" type="ORF">GKD68_01975</name>
    <name evidence="12" type="ORF">GKD70_17445</name>
    <name evidence="13" type="ORF">HHO38_03135</name>
    <name evidence="4" type="ORF">LI194_01585</name>
    <name evidence="18" type="ORF">P2T59_06865</name>
    <name evidence="5" type="ORF">PN599_00375</name>
</gene>
<dbReference type="Proteomes" id="UP000441609">
    <property type="component" value="Unassembled WGS sequence"/>
</dbReference>
<evidence type="ECO:0000313" key="17">
    <source>
        <dbReference type="EMBL" id="TWV62084.1"/>
    </source>
</evidence>
<dbReference type="EMBL" id="WKMW01000024">
    <property type="protein sequence ID" value="MRY86427.1"/>
    <property type="molecule type" value="Genomic_DNA"/>
</dbReference>
<evidence type="ECO:0000313" key="10">
    <source>
        <dbReference type="EMBL" id="MRZ49286.1"/>
    </source>
</evidence>
<evidence type="ECO:0000313" key="9">
    <source>
        <dbReference type="EMBL" id="MRZ08324.1"/>
    </source>
</evidence>
<dbReference type="Proteomes" id="UP000432516">
    <property type="component" value="Unassembled WGS sequence"/>
</dbReference>
<dbReference type="EMBL" id="CP051672">
    <property type="protein sequence ID" value="QJE27388.1"/>
    <property type="molecule type" value="Genomic_DNA"/>
</dbReference>
<dbReference type="Proteomes" id="UP000501982">
    <property type="component" value="Chromosome"/>
</dbReference>
<evidence type="ECO:0000313" key="30">
    <source>
        <dbReference type="Proteomes" id="UP000461276"/>
    </source>
</evidence>
<reference evidence="15 22" key="3">
    <citation type="submission" date="2018-09" db="EMBL/GenBank/DDBJ databases">
        <title>Murine metabolic-syndrome-specific gut microbial biobank.</title>
        <authorList>
            <person name="Liu C."/>
        </authorList>
    </citation>
    <scope>NUCLEOTIDE SEQUENCE [LARGE SCALE GENOMIC DNA]</scope>
    <source>
        <strain evidence="15 22">8-P5</strain>
    </source>
</reference>
<dbReference type="Proteomes" id="UP000471216">
    <property type="component" value="Unassembled WGS sequence"/>
</dbReference>
<dbReference type="EMBL" id="JAQMPJ010000001">
    <property type="protein sequence ID" value="MDB9003457.1"/>
    <property type="molecule type" value="Genomic_DNA"/>
</dbReference>
<dbReference type="Proteomes" id="UP000463337">
    <property type="component" value="Unassembled WGS sequence"/>
</dbReference>
<proteinExistence type="predicted"/>
<dbReference type="InterPro" id="IPR025342">
    <property type="entry name" value="DUF4248"/>
</dbReference>
<reference evidence="4" key="8">
    <citation type="submission" date="2021-10" db="EMBL/GenBank/DDBJ databases">
        <title>Collection of gut derived symbiotic bacterial strains cultured from healthy donors.</title>
        <authorList>
            <person name="Lin H."/>
            <person name="Littmann E."/>
            <person name="Kohout C."/>
            <person name="Pamer E.G."/>
        </authorList>
    </citation>
    <scope>NUCLEOTIDE SEQUENCE</scope>
    <source>
        <strain evidence="4">DFI.2.94</strain>
    </source>
</reference>
<dbReference type="EMBL" id="WKMO01000018">
    <property type="protein sequence ID" value="MSB75047.1"/>
    <property type="molecule type" value="Genomic_DNA"/>
</dbReference>
<evidence type="ECO:0000313" key="19">
    <source>
        <dbReference type="Proteomes" id="UP000095332"/>
    </source>
</evidence>
<evidence type="ECO:0000313" key="4">
    <source>
        <dbReference type="EMBL" id="MCB6516489.1"/>
    </source>
</evidence>
<evidence type="ECO:0000313" key="11">
    <source>
        <dbReference type="EMBL" id="MRZ53523.1"/>
    </source>
</evidence>
<dbReference type="EMBL" id="WKLT01000017">
    <property type="protein sequence ID" value="MRY59537.1"/>
    <property type="molecule type" value="Genomic_DNA"/>
</dbReference>
<dbReference type="EMBL" id="CP120353">
    <property type="protein sequence ID" value="WET65703.1"/>
    <property type="molecule type" value="Genomic_DNA"/>
</dbReference>
<evidence type="ECO:0000313" key="31">
    <source>
        <dbReference type="Proteomes" id="UP000463337"/>
    </source>
</evidence>
<dbReference type="EMBL" id="WKNE01000001">
    <property type="protein sequence ID" value="MRZ53523.1"/>
    <property type="molecule type" value="Genomic_DNA"/>
</dbReference>
<evidence type="ECO:0000313" key="28">
    <source>
        <dbReference type="Proteomes" id="UP000441609"/>
    </source>
</evidence>
<dbReference type="Proteomes" id="UP000284660">
    <property type="component" value="Unassembled WGS sequence"/>
</dbReference>
<reference evidence="13 33" key="7">
    <citation type="submission" date="2020-04" db="EMBL/GenBank/DDBJ databases">
        <title>Complete Genomes and Methylome analysis of CBBP consortium that reverse antibiotic-induced susceptibility to vancomycin-resistant Enterococcus faecium infection.</title>
        <authorList>
            <person name="Fomenkov A."/>
            <person name="Zhang Z."/>
            <person name="Pamer E."/>
            <person name="Roberts R.J."/>
        </authorList>
    </citation>
    <scope>NUCLEOTIDE SEQUENCE [LARGE SCALE GENOMIC DNA]</scope>
    <source>
        <strain evidence="33">CBBP</strain>
        <strain evidence="13">CBBP-1</strain>
    </source>
</reference>
<dbReference type="OrthoDB" id="1032661at2"/>
<reference evidence="19 20" key="1">
    <citation type="submission" date="2015-09" db="EMBL/GenBank/DDBJ databases">
        <authorList>
            <consortium name="Pathogen Informatics"/>
        </authorList>
    </citation>
    <scope>NUCLEOTIDE SEQUENCE [LARGE SCALE GENOMIC DNA]</scope>
    <source>
        <strain evidence="2 20">2789STDY5608822</strain>
        <strain evidence="1 21">2789STDY5608872</strain>
        <strain evidence="3 19">2789STDY5834948</strain>
    </source>
</reference>
<evidence type="ECO:0000313" key="18">
    <source>
        <dbReference type="EMBL" id="WET65703.1"/>
    </source>
</evidence>
<dbReference type="Proteomes" id="UP000441358">
    <property type="component" value="Unassembled WGS sequence"/>
</dbReference>
<dbReference type="EMBL" id="QSJN01000001">
    <property type="protein sequence ID" value="RHD78340.1"/>
    <property type="molecule type" value="Genomic_DNA"/>
</dbReference>
<dbReference type="GeneID" id="93525415"/>
<protein>
    <submittedName>
        <fullName evidence="4">DUF4248 domain-containing protein</fullName>
    </submittedName>
</protein>
<dbReference type="EMBL" id="WKMX01000022">
    <property type="protein sequence ID" value="MRZ08324.1"/>
    <property type="molecule type" value="Genomic_DNA"/>
</dbReference>
<dbReference type="EMBL" id="CZBM01000001">
    <property type="protein sequence ID" value="CUP66087.1"/>
    <property type="molecule type" value="Genomic_DNA"/>
</dbReference>
<dbReference type="Proteomes" id="UP000278164">
    <property type="component" value="Unassembled WGS sequence"/>
</dbReference>
<dbReference type="EMBL" id="CYXP01000001">
    <property type="protein sequence ID" value="CUM80592.1"/>
    <property type="molecule type" value="Genomic_DNA"/>
</dbReference>
<evidence type="ECO:0000313" key="25">
    <source>
        <dbReference type="Proteomes" id="UP000315827"/>
    </source>
</evidence>
<reference evidence="26 27" key="4">
    <citation type="journal article" date="2019" name="Nat. Med.">
        <title>A library of human gut bacterial isolates paired with longitudinal multiomics data enables mechanistic microbiome research.</title>
        <authorList>
            <person name="Poyet M."/>
            <person name="Groussin M."/>
            <person name="Gibbons S.M."/>
            <person name="Avila-Pacheco J."/>
            <person name="Jiang X."/>
            <person name="Kearney S.M."/>
            <person name="Perrotta A.R."/>
            <person name="Berdy B."/>
            <person name="Zhao S."/>
            <person name="Lieberman T.D."/>
            <person name="Swanson P.K."/>
            <person name="Smith M."/>
            <person name="Roesemann S."/>
            <person name="Alexander J.E."/>
            <person name="Rich S.A."/>
            <person name="Livny J."/>
            <person name="Vlamakis H."/>
            <person name="Clish C."/>
            <person name="Bullock K."/>
            <person name="Deik A."/>
            <person name="Scott J."/>
            <person name="Pierce K.A."/>
            <person name="Xavier R.J."/>
            <person name="Alm E.J."/>
        </authorList>
    </citation>
    <scope>NUCLEOTIDE SEQUENCE [LARGE SCALE GENOMIC DNA]</scope>
    <source>
        <strain evidence="9 32">BIOML-A10</strain>
        <strain evidence="7 29">BIOML-A11</strain>
        <strain evidence="11 26">BIOML-A2</strain>
        <strain evidence="12 28">BIOML-A20</strain>
        <strain evidence="10 27">BIOML-A32</strain>
        <strain evidence="6 31">BIOML-A41</strain>
        <strain evidence="8 30">BIOML-A9</strain>
    </source>
</reference>
<dbReference type="EMBL" id="VOHW01000004">
    <property type="protein sequence ID" value="TWV62084.1"/>
    <property type="molecule type" value="Genomic_DNA"/>
</dbReference>
<dbReference type="EMBL" id="SRYM01000001">
    <property type="protein sequence ID" value="TGY63807.1"/>
    <property type="molecule type" value="Genomic_DNA"/>
</dbReference>
<name>A0A173RRK3_PARDI</name>
<evidence type="ECO:0000313" key="14">
    <source>
        <dbReference type="EMBL" id="RHD78340.1"/>
    </source>
</evidence>
<accession>A0A173RRK3</accession>
<evidence type="ECO:0000313" key="33">
    <source>
        <dbReference type="Proteomes" id="UP000501982"/>
    </source>
</evidence>
<evidence type="ECO:0000313" key="20">
    <source>
        <dbReference type="Proteomes" id="UP000095455"/>
    </source>
</evidence>
<sequence>MEKRETGVGAYYFCDIAMSYFPLLSKKKASDKLSRWIRVSGKLMERLEECGWHPRQRILSPRQRECIVSHLGEP</sequence>
<dbReference type="Proteomes" id="UP001198806">
    <property type="component" value="Unassembled WGS sequence"/>
</dbReference>
<evidence type="ECO:0000313" key="8">
    <source>
        <dbReference type="EMBL" id="MRY91928.1"/>
    </source>
</evidence>
<evidence type="ECO:0000313" key="26">
    <source>
        <dbReference type="Proteomes" id="UP000432516"/>
    </source>
</evidence>
<evidence type="ECO:0000313" key="12">
    <source>
        <dbReference type="EMBL" id="MSB75047.1"/>
    </source>
</evidence>
<dbReference type="Proteomes" id="UP000095455">
    <property type="component" value="Unassembled WGS sequence"/>
</dbReference>
<evidence type="ECO:0000313" key="15">
    <source>
        <dbReference type="EMBL" id="RLT75315.1"/>
    </source>
</evidence>
<dbReference type="Proteomes" id="UP001221009">
    <property type="component" value="Chromosome"/>
</dbReference>
<dbReference type="RefSeq" id="WP_005856539.1">
    <property type="nucleotide sequence ID" value="NZ_AP019729.1"/>
</dbReference>
<evidence type="ECO:0000313" key="2">
    <source>
        <dbReference type="EMBL" id="CUO69110.1"/>
    </source>
</evidence>
<dbReference type="EMBL" id="CYYK01000010">
    <property type="protein sequence ID" value="CUO69110.1"/>
    <property type="molecule type" value="Genomic_DNA"/>
</dbReference>
<reference evidence="16 24" key="5">
    <citation type="submission" date="2019-04" db="EMBL/GenBank/DDBJ databases">
        <title>Microbes associate with the intestines of laboratory mice.</title>
        <authorList>
            <person name="Navarre W."/>
            <person name="Wong E."/>
            <person name="Huang K."/>
            <person name="Tropini C."/>
            <person name="Ng K."/>
            <person name="Yu B."/>
        </authorList>
    </citation>
    <scope>NUCLEOTIDE SEQUENCE [LARGE SCALE GENOMIC DNA]</scope>
    <source>
        <strain evidence="16 24">NM39_I3</strain>
    </source>
</reference>
<organism evidence="1 21">
    <name type="scientific">Parabacteroides distasonis</name>
    <dbReference type="NCBI Taxonomy" id="823"/>
    <lineage>
        <taxon>Bacteria</taxon>
        <taxon>Pseudomonadati</taxon>
        <taxon>Bacteroidota</taxon>
        <taxon>Bacteroidia</taxon>
        <taxon>Bacteroidales</taxon>
        <taxon>Tannerellaceae</taxon>
        <taxon>Parabacteroides</taxon>
    </lineage>
</organism>
<dbReference type="Proteomes" id="UP000095591">
    <property type="component" value="Unassembled WGS sequence"/>
</dbReference>
<evidence type="ECO:0000313" key="32">
    <source>
        <dbReference type="Proteomes" id="UP000471216"/>
    </source>
</evidence>
<dbReference type="AlphaFoldDB" id="A0A173RRK3"/>
<evidence type="ECO:0000313" key="29">
    <source>
        <dbReference type="Proteomes" id="UP000450599"/>
    </source>
</evidence>
<evidence type="ECO:0000313" key="7">
    <source>
        <dbReference type="EMBL" id="MRY86427.1"/>
    </source>
</evidence>
<evidence type="ECO:0000313" key="27">
    <source>
        <dbReference type="Proteomes" id="UP000441358"/>
    </source>
</evidence>
<dbReference type="Pfam" id="PF14053">
    <property type="entry name" value="DUF4248"/>
    <property type="match status" value="1"/>
</dbReference>
<reference evidence="18" key="10">
    <citation type="submission" date="2023-03" db="EMBL/GenBank/DDBJ databases">
        <title>Parabacteroides distasonis, a bacteria resistant against UC.</title>
        <authorList>
            <person name="Dai W."/>
        </authorList>
    </citation>
    <scope>NUCLEOTIDE SEQUENCE</scope>
    <source>
        <strain evidence="18">F1-28</strain>
    </source>
</reference>
<dbReference type="Proteomes" id="UP001210126">
    <property type="component" value="Unassembled WGS sequence"/>
</dbReference>
<dbReference type="Proteomes" id="UP000095332">
    <property type="component" value="Unassembled WGS sequence"/>
</dbReference>
<reference evidence="14 23" key="2">
    <citation type="submission" date="2018-08" db="EMBL/GenBank/DDBJ databases">
        <title>A genome reference for cultivated species of the human gut microbiota.</title>
        <authorList>
            <person name="Zou Y."/>
            <person name="Xue W."/>
            <person name="Luo G."/>
        </authorList>
    </citation>
    <scope>NUCLEOTIDE SEQUENCE [LARGE SCALE GENOMIC DNA]</scope>
    <source>
        <strain evidence="14 23">AM30-4</strain>
    </source>
</reference>
<evidence type="ECO:0000313" key="21">
    <source>
        <dbReference type="Proteomes" id="UP000095591"/>
    </source>
</evidence>